<dbReference type="EMBL" id="JBHSGN010000059">
    <property type="protein sequence ID" value="MFC4673578.1"/>
    <property type="molecule type" value="Genomic_DNA"/>
</dbReference>
<evidence type="ECO:0000313" key="3">
    <source>
        <dbReference type="Proteomes" id="UP001596023"/>
    </source>
</evidence>
<accession>A0ABV9KU47</accession>
<proteinExistence type="predicted"/>
<keyword evidence="3" id="KW-1185">Reference proteome</keyword>
<name>A0ABV9KU47_9BACT</name>
<sequence>MRYVIDIFNRFQSAYGVIGANAQGFVNHALFAAGVAYNDAKYQRQSASRPYEGIRTYENLDYNFADMELKYQDRILKFTYGSLLEDTDGVIAPPPVVRFRRGKNIGETTIDDGDTDSEIAEFFSLKNYEIDIQGLLIDMNEHRYPQSKVKELTGFFEINDIIKVVSPLFQDLKINSIYFRDMPVFEPLEGFPDTVRYSLQAKSIKPAEFSIINGK</sequence>
<evidence type="ECO:0000259" key="1">
    <source>
        <dbReference type="Pfam" id="PF19512"/>
    </source>
</evidence>
<feature type="domain" description="DUF6046" evidence="1">
    <location>
        <begin position="91"/>
        <end position="211"/>
    </location>
</feature>
<evidence type="ECO:0000313" key="2">
    <source>
        <dbReference type="EMBL" id="MFC4673578.1"/>
    </source>
</evidence>
<reference evidence="3" key="1">
    <citation type="journal article" date="2019" name="Int. J. Syst. Evol. Microbiol.">
        <title>The Global Catalogue of Microorganisms (GCM) 10K type strain sequencing project: providing services to taxonomists for standard genome sequencing and annotation.</title>
        <authorList>
            <consortium name="The Broad Institute Genomics Platform"/>
            <consortium name="The Broad Institute Genome Sequencing Center for Infectious Disease"/>
            <person name="Wu L."/>
            <person name="Ma J."/>
        </authorList>
    </citation>
    <scope>NUCLEOTIDE SEQUENCE [LARGE SCALE GENOMIC DNA]</scope>
    <source>
        <strain evidence="3">CCUG 66188</strain>
    </source>
</reference>
<organism evidence="2 3">
    <name type="scientific">Dysgonomonas termitidis</name>
    <dbReference type="NCBI Taxonomy" id="1516126"/>
    <lineage>
        <taxon>Bacteria</taxon>
        <taxon>Pseudomonadati</taxon>
        <taxon>Bacteroidota</taxon>
        <taxon>Bacteroidia</taxon>
        <taxon>Bacteroidales</taxon>
        <taxon>Dysgonomonadaceae</taxon>
        <taxon>Dysgonomonas</taxon>
    </lineage>
</organism>
<dbReference type="Pfam" id="PF19512">
    <property type="entry name" value="DUF6046"/>
    <property type="match status" value="1"/>
</dbReference>
<dbReference type="InterPro" id="IPR046109">
    <property type="entry name" value="DUF6046"/>
</dbReference>
<protein>
    <submittedName>
        <fullName evidence="2">DUF6046 domain-containing protein</fullName>
    </submittedName>
</protein>
<dbReference type="RefSeq" id="WP_379994997.1">
    <property type="nucleotide sequence ID" value="NZ_JBHSGN010000059.1"/>
</dbReference>
<comment type="caution">
    <text evidence="2">The sequence shown here is derived from an EMBL/GenBank/DDBJ whole genome shotgun (WGS) entry which is preliminary data.</text>
</comment>
<gene>
    <name evidence="2" type="ORF">ACFO6W_07725</name>
</gene>
<dbReference type="Proteomes" id="UP001596023">
    <property type="component" value="Unassembled WGS sequence"/>
</dbReference>